<dbReference type="EC" id="4.2.1.51" evidence="2"/>
<dbReference type="Proteomes" id="UP000267536">
    <property type="component" value="Unassembled WGS sequence"/>
</dbReference>
<sequence length="322" mass="33740">MTQFAYFGPPGTFTEMALDKFLADASLLSALTGGTAGDIEKLPEKSPVATIEAVRSGRAEFACVPIESSLEGSVPATMDALVPDLRAVVPRVQVLAECNLDIAFTIAARPGTAAADVRTIAAYPVASAQVRDSIEHLFPGAEFVTATSNAAAAVDAADGRADAAVSTRLAAELSGLGVLADGVSDAADAVTRFLLVGRPSAPLPRTGADRSSVILELANEPGSLMSAMNEFACRGIDLTRIQSRPRRDLERGVTMPGQYRFFLDAVGHVDDDAIAEALRALHRRSERITFLGSWPMGGGGGTPPPDHDADAQWLARIRRGEG</sequence>
<dbReference type="Gene3D" id="3.30.70.260">
    <property type="match status" value="1"/>
</dbReference>
<protein>
    <recommendedName>
        <fullName evidence="3">Prephenate dehydratase</fullName>
        <ecNumber evidence="2">4.2.1.51</ecNumber>
    </recommendedName>
</protein>
<dbReference type="EMBL" id="RKMH01000009">
    <property type="protein sequence ID" value="RPA59487.1"/>
    <property type="molecule type" value="Genomic_DNA"/>
</dbReference>
<accession>A0A3N4GDN3</accession>
<evidence type="ECO:0000256" key="8">
    <source>
        <dbReference type="ARBA" id="ARBA00047848"/>
    </source>
</evidence>
<dbReference type="InterPro" id="IPR002912">
    <property type="entry name" value="ACT_dom"/>
</dbReference>
<dbReference type="OrthoDB" id="9802281at2"/>
<comment type="pathway">
    <text evidence="1">Amino-acid biosynthesis; L-phenylalanine biosynthesis; phenylpyruvate from prephenate: step 1/1.</text>
</comment>
<dbReference type="RefSeq" id="WP_123930749.1">
    <property type="nucleotide sequence ID" value="NZ_JBPSDP010000008.1"/>
</dbReference>
<dbReference type="PIRSF" id="PIRSF001500">
    <property type="entry name" value="Chor_mut_pdt_Ppr"/>
    <property type="match status" value="1"/>
</dbReference>
<keyword evidence="6" id="KW-0584">Phenylalanine biosynthesis</keyword>
<evidence type="ECO:0000256" key="6">
    <source>
        <dbReference type="ARBA" id="ARBA00023222"/>
    </source>
</evidence>
<evidence type="ECO:0000256" key="9">
    <source>
        <dbReference type="PIRSR" id="PIRSR001500-2"/>
    </source>
</evidence>
<feature type="domain" description="Prephenate dehydratase" evidence="10">
    <location>
        <begin position="3"/>
        <end position="198"/>
    </location>
</feature>
<proteinExistence type="predicted"/>
<dbReference type="UniPathway" id="UPA00121">
    <property type="reaction ID" value="UER00345"/>
</dbReference>
<dbReference type="InterPro" id="IPR001086">
    <property type="entry name" value="Preph_deHydtase"/>
</dbReference>
<reference evidence="12 13" key="1">
    <citation type="submission" date="2018-11" db="EMBL/GenBank/DDBJ databases">
        <title>Draft genome sequence of Gordonia sp. RS15-1S isolated from rice stems.</title>
        <authorList>
            <person name="Muangham S."/>
        </authorList>
    </citation>
    <scope>NUCLEOTIDE SEQUENCE [LARGE SCALE GENOMIC DNA]</scope>
    <source>
        <strain evidence="12 13">RS15-1S</strain>
    </source>
</reference>
<gene>
    <name evidence="12" type="primary">pheA</name>
    <name evidence="12" type="ORF">EF294_13480</name>
</gene>
<dbReference type="NCBIfam" id="NF008865">
    <property type="entry name" value="PRK11898.1"/>
    <property type="match status" value="1"/>
</dbReference>
<dbReference type="CDD" id="cd13632">
    <property type="entry name" value="PBP2_Aa-PDT_like"/>
    <property type="match status" value="1"/>
</dbReference>
<keyword evidence="5" id="KW-0057">Aromatic amino acid biosynthesis</keyword>
<evidence type="ECO:0000256" key="1">
    <source>
        <dbReference type="ARBA" id="ARBA00004741"/>
    </source>
</evidence>
<evidence type="ECO:0000313" key="13">
    <source>
        <dbReference type="Proteomes" id="UP000267536"/>
    </source>
</evidence>
<dbReference type="Gene3D" id="3.40.190.10">
    <property type="entry name" value="Periplasmic binding protein-like II"/>
    <property type="match status" value="2"/>
</dbReference>
<organism evidence="12 13">
    <name type="scientific">Gordonia oryzae</name>
    <dbReference type="NCBI Taxonomy" id="2487349"/>
    <lineage>
        <taxon>Bacteria</taxon>
        <taxon>Bacillati</taxon>
        <taxon>Actinomycetota</taxon>
        <taxon>Actinomycetes</taxon>
        <taxon>Mycobacteriales</taxon>
        <taxon>Gordoniaceae</taxon>
        <taxon>Gordonia</taxon>
    </lineage>
</organism>
<dbReference type="PROSITE" id="PS51671">
    <property type="entry name" value="ACT"/>
    <property type="match status" value="1"/>
</dbReference>
<evidence type="ECO:0000256" key="4">
    <source>
        <dbReference type="ARBA" id="ARBA00022605"/>
    </source>
</evidence>
<dbReference type="PANTHER" id="PTHR21022:SF19">
    <property type="entry name" value="PREPHENATE DEHYDRATASE-RELATED"/>
    <property type="match status" value="1"/>
</dbReference>
<dbReference type="PROSITE" id="PS51171">
    <property type="entry name" value="PREPHENATE_DEHYDR_3"/>
    <property type="match status" value="1"/>
</dbReference>
<evidence type="ECO:0000256" key="3">
    <source>
        <dbReference type="ARBA" id="ARBA00021872"/>
    </source>
</evidence>
<evidence type="ECO:0000313" key="12">
    <source>
        <dbReference type="EMBL" id="RPA59487.1"/>
    </source>
</evidence>
<name>A0A3N4GDN3_9ACTN</name>
<dbReference type="CDD" id="cd04905">
    <property type="entry name" value="ACT_CM-PDT"/>
    <property type="match status" value="1"/>
</dbReference>
<dbReference type="InterPro" id="IPR008242">
    <property type="entry name" value="Chor_mutase/pphenate_deHydtase"/>
</dbReference>
<dbReference type="GO" id="GO:0005737">
    <property type="term" value="C:cytoplasm"/>
    <property type="evidence" value="ECO:0007669"/>
    <property type="project" value="TreeGrafter"/>
</dbReference>
<keyword evidence="7 12" id="KW-0456">Lyase</keyword>
<evidence type="ECO:0000256" key="2">
    <source>
        <dbReference type="ARBA" id="ARBA00013147"/>
    </source>
</evidence>
<dbReference type="GO" id="GO:0009094">
    <property type="term" value="P:L-phenylalanine biosynthetic process"/>
    <property type="evidence" value="ECO:0007669"/>
    <property type="project" value="UniProtKB-UniPathway"/>
</dbReference>
<dbReference type="SUPFAM" id="SSF53850">
    <property type="entry name" value="Periplasmic binding protein-like II"/>
    <property type="match status" value="1"/>
</dbReference>
<dbReference type="AlphaFoldDB" id="A0A3N4GDN3"/>
<evidence type="ECO:0000259" key="11">
    <source>
        <dbReference type="PROSITE" id="PS51671"/>
    </source>
</evidence>
<dbReference type="PANTHER" id="PTHR21022">
    <property type="entry name" value="PREPHENATE DEHYDRATASE P PROTEIN"/>
    <property type="match status" value="1"/>
</dbReference>
<evidence type="ECO:0000256" key="5">
    <source>
        <dbReference type="ARBA" id="ARBA00023141"/>
    </source>
</evidence>
<evidence type="ECO:0000256" key="7">
    <source>
        <dbReference type="ARBA" id="ARBA00023239"/>
    </source>
</evidence>
<feature type="site" description="Essential for prephenate dehydratase activity" evidence="9">
    <location>
        <position position="191"/>
    </location>
</feature>
<keyword evidence="13" id="KW-1185">Reference proteome</keyword>
<comment type="catalytic activity">
    <reaction evidence="8">
        <text>prephenate + H(+) = 3-phenylpyruvate + CO2 + H2O</text>
        <dbReference type="Rhea" id="RHEA:21648"/>
        <dbReference type="ChEBI" id="CHEBI:15377"/>
        <dbReference type="ChEBI" id="CHEBI:15378"/>
        <dbReference type="ChEBI" id="CHEBI:16526"/>
        <dbReference type="ChEBI" id="CHEBI:18005"/>
        <dbReference type="ChEBI" id="CHEBI:29934"/>
        <dbReference type="EC" id="4.2.1.51"/>
    </reaction>
</comment>
<dbReference type="GO" id="GO:0004664">
    <property type="term" value="F:prephenate dehydratase activity"/>
    <property type="evidence" value="ECO:0007669"/>
    <property type="project" value="UniProtKB-EC"/>
</dbReference>
<evidence type="ECO:0000259" key="10">
    <source>
        <dbReference type="PROSITE" id="PS51171"/>
    </source>
</evidence>
<dbReference type="Pfam" id="PF00800">
    <property type="entry name" value="PDT"/>
    <property type="match status" value="1"/>
</dbReference>
<feature type="domain" description="ACT" evidence="11">
    <location>
        <begin position="212"/>
        <end position="295"/>
    </location>
</feature>
<comment type="caution">
    <text evidence="12">The sequence shown here is derived from an EMBL/GenBank/DDBJ whole genome shotgun (WGS) entry which is preliminary data.</text>
</comment>
<dbReference type="SUPFAM" id="SSF55021">
    <property type="entry name" value="ACT-like"/>
    <property type="match status" value="1"/>
</dbReference>
<keyword evidence="4" id="KW-0028">Amino-acid biosynthesis</keyword>
<dbReference type="InterPro" id="IPR045865">
    <property type="entry name" value="ACT-like_dom_sf"/>
</dbReference>